<evidence type="ECO:0000256" key="1">
    <source>
        <dbReference type="SAM" id="MobiDB-lite"/>
    </source>
</evidence>
<evidence type="ECO:0000313" key="2">
    <source>
        <dbReference type="EMBL" id="KAF8880093.1"/>
    </source>
</evidence>
<dbReference type="InterPro" id="IPR059179">
    <property type="entry name" value="MLKL-like_MCAfunc"/>
</dbReference>
<dbReference type="EMBL" id="JADNYJ010000143">
    <property type="protein sequence ID" value="KAF8880093.1"/>
    <property type="molecule type" value="Genomic_DNA"/>
</dbReference>
<keyword evidence="3" id="KW-1185">Reference proteome</keyword>
<evidence type="ECO:0000313" key="3">
    <source>
        <dbReference type="Proteomes" id="UP000724874"/>
    </source>
</evidence>
<gene>
    <name evidence="2" type="ORF">CPB84DRAFT_282792</name>
</gene>
<sequence>MHAAVLMRETPILQDIVDLMPSFIENFRDVKENRAALKALAQSCSTVVSALHQSYQHAQVKDQWVARNFLLISEFQGELMDVQTFLAETRKKRLPMRFVTSHSEKKRILEYQERLETALNKFKVRAHIGANEGLDQALRETHEIRELIFQMSHASSSSDETLSTTSTLDSSTETLDYVDGHSTQDGKGTVDATLPSFHVPSEEHPHSATTSNTSKRDEQRRNYAEKLKELERLKLKLESLEAQSVDKKQKHKQHRKKKPNMNTDMEPEYGPSAGTWNQFNYTWGTNPPPSPYARFDSDPGFSSFPFNHHFSYPGYPMPGYGHFSYAHGVPMPNSFASINVADPGNALVNVNSGNVSFSSVSNVGNDFSVRFGRRDSD</sequence>
<organism evidence="2 3">
    <name type="scientific">Gymnopilus junonius</name>
    <name type="common">Spectacular rustgill mushroom</name>
    <name type="synonym">Gymnopilus spectabilis subsp. junonius</name>
    <dbReference type="NCBI Taxonomy" id="109634"/>
    <lineage>
        <taxon>Eukaryota</taxon>
        <taxon>Fungi</taxon>
        <taxon>Dikarya</taxon>
        <taxon>Basidiomycota</taxon>
        <taxon>Agaricomycotina</taxon>
        <taxon>Agaricomycetes</taxon>
        <taxon>Agaricomycetidae</taxon>
        <taxon>Agaricales</taxon>
        <taxon>Agaricineae</taxon>
        <taxon>Hymenogastraceae</taxon>
        <taxon>Gymnopilus</taxon>
    </lineage>
</organism>
<dbReference type="GO" id="GO:0007166">
    <property type="term" value="P:cell surface receptor signaling pathway"/>
    <property type="evidence" value="ECO:0007669"/>
    <property type="project" value="InterPro"/>
</dbReference>
<proteinExistence type="predicted"/>
<accession>A0A9P5NBD5</accession>
<feature type="region of interest" description="Disordered" evidence="1">
    <location>
        <begin position="242"/>
        <end position="268"/>
    </location>
</feature>
<dbReference type="Gene3D" id="1.20.930.20">
    <property type="entry name" value="Adaptor protein Cbl, N-terminal domain"/>
    <property type="match status" value="1"/>
</dbReference>
<comment type="caution">
    <text evidence="2">The sequence shown here is derived from an EMBL/GenBank/DDBJ whole genome shotgun (WGS) entry which is preliminary data.</text>
</comment>
<reference evidence="2" key="1">
    <citation type="submission" date="2020-11" db="EMBL/GenBank/DDBJ databases">
        <authorList>
            <consortium name="DOE Joint Genome Institute"/>
            <person name="Ahrendt S."/>
            <person name="Riley R."/>
            <person name="Andreopoulos W."/>
            <person name="LaButti K."/>
            <person name="Pangilinan J."/>
            <person name="Ruiz-duenas F.J."/>
            <person name="Barrasa J.M."/>
            <person name="Sanchez-Garcia M."/>
            <person name="Camarero S."/>
            <person name="Miyauchi S."/>
            <person name="Serrano A."/>
            <person name="Linde D."/>
            <person name="Babiker R."/>
            <person name="Drula E."/>
            <person name="Ayuso-Fernandez I."/>
            <person name="Pacheco R."/>
            <person name="Padilla G."/>
            <person name="Ferreira P."/>
            <person name="Barriuso J."/>
            <person name="Kellner H."/>
            <person name="Castanera R."/>
            <person name="Alfaro M."/>
            <person name="Ramirez L."/>
            <person name="Pisabarro A.G."/>
            <person name="Kuo A."/>
            <person name="Tritt A."/>
            <person name="Lipzen A."/>
            <person name="He G."/>
            <person name="Yan M."/>
            <person name="Ng V."/>
            <person name="Cullen D."/>
            <person name="Martin F."/>
            <person name="Rosso M.-N."/>
            <person name="Henrissat B."/>
            <person name="Hibbett D."/>
            <person name="Martinez A.T."/>
            <person name="Grigoriev I.V."/>
        </authorList>
    </citation>
    <scope>NUCLEOTIDE SEQUENCE</scope>
    <source>
        <strain evidence="2">AH 44721</strain>
    </source>
</reference>
<dbReference type="CDD" id="cd21037">
    <property type="entry name" value="MLKL_NTD"/>
    <property type="match status" value="1"/>
</dbReference>
<dbReference type="OrthoDB" id="192148at2759"/>
<feature type="region of interest" description="Disordered" evidence="1">
    <location>
        <begin position="176"/>
        <end position="220"/>
    </location>
</feature>
<dbReference type="InterPro" id="IPR036537">
    <property type="entry name" value="Adaptor_Cbl_N_dom_sf"/>
</dbReference>
<feature type="compositionally biased region" description="Basic residues" evidence="1">
    <location>
        <begin position="248"/>
        <end position="259"/>
    </location>
</feature>
<protein>
    <submittedName>
        <fullName evidence="2">Uncharacterized protein</fullName>
    </submittedName>
</protein>
<dbReference type="Proteomes" id="UP000724874">
    <property type="component" value="Unassembled WGS sequence"/>
</dbReference>
<dbReference type="AlphaFoldDB" id="A0A9P5NBD5"/>
<name>A0A9P5NBD5_GYMJU</name>